<comment type="catalytic activity">
    <reaction evidence="1 6">
        <text>Thiol-dependent hydrolysis of ester, thioester, amide, peptide and isopeptide bonds formed by the C-terminal Gly of ubiquitin (a 76-residue protein attached to proteins as an intracellular targeting signal).</text>
        <dbReference type="EC" id="3.4.19.12"/>
    </reaction>
</comment>
<evidence type="ECO:0000259" key="8">
    <source>
        <dbReference type="PROSITE" id="PS50235"/>
    </source>
</evidence>
<evidence type="ECO:0000256" key="6">
    <source>
        <dbReference type="RuleBase" id="RU366025"/>
    </source>
</evidence>
<name>A0A5C3MN16_9AGAM</name>
<keyword evidence="5 6" id="KW-0788">Thiol protease</keyword>
<keyword evidence="2 6" id="KW-0645">Protease</keyword>
<dbReference type="Gene3D" id="3.90.70.10">
    <property type="entry name" value="Cysteine proteinases"/>
    <property type="match status" value="1"/>
</dbReference>
<evidence type="ECO:0000256" key="7">
    <source>
        <dbReference type="SAM" id="MobiDB-lite"/>
    </source>
</evidence>
<keyword evidence="4 6" id="KW-0378">Hydrolase</keyword>
<dbReference type="PROSITE" id="PS50235">
    <property type="entry name" value="USP_3"/>
    <property type="match status" value="1"/>
</dbReference>
<dbReference type="PANTHER" id="PTHR24006:SF687">
    <property type="entry name" value="UBIQUITIN CARBOXYL-TERMINAL HYDROLASE 10"/>
    <property type="match status" value="1"/>
</dbReference>
<evidence type="ECO:0000256" key="4">
    <source>
        <dbReference type="ARBA" id="ARBA00022801"/>
    </source>
</evidence>
<dbReference type="PROSITE" id="PS00972">
    <property type="entry name" value="USP_1"/>
    <property type="match status" value="1"/>
</dbReference>
<comment type="similarity">
    <text evidence="6">Belongs to the peptidase C19 family.</text>
</comment>
<organism evidence="9 10">
    <name type="scientific">Heliocybe sulcata</name>
    <dbReference type="NCBI Taxonomy" id="5364"/>
    <lineage>
        <taxon>Eukaryota</taxon>
        <taxon>Fungi</taxon>
        <taxon>Dikarya</taxon>
        <taxon>Basidiomycota</taxon>
        <taxon>Agaricomycotina</taxon>
        <taxon>Agaricomycetes</taxon>
        <taxon>Gloeophyllales</taxon>
        <taxon>Gloeophyllaceae</taxon>
        <taxon>Heliocybe</taxon>
    </lineage>
</organism>
<feature type="region of interest" description="Disordered" evidence="7">
    <location>
        <begin position="457"/>
        <end position="476"/>
    </location>
</feature>
<dbReference type="Pfam" id="PF00443">
    <property type="entry name" value="UCH"/>
    <property type="match status" value="1"/>
</dbReference>
<dbReference type="EC" id="3.4.19.12" evidence="6"/>
<dbReference type="SUPFAM" id="SSF54001">
    <property type="entry name" value="Cysteine proteinases"/>
    <property type="match status" value="1"/>
</dbReference>
<keyword evidence="10" id="KW-1185">Reference proteome</keyword>
<sequence length="911" mass="98214">MATPQPPFNQPGPSYYHAMQPTIPPPYVYGAPPPNAPYPYAPYPQSPVHGAPMHHSPTSYRGRGGYHPSRGGGPTYQTFQPPVHHHHPNPYMHHPSHQAPMPPQDNYTHVHHSQPKYQVPFSPPAGYPPAPAQPGASPATFSPAWSAEVSSPLSPLPKQLMMPPPMSTNHSYASPRAAHSPIPQASPRPEEIPAVDPVEQETHDVAKTPEIREPSPLPAVVEPADPPPSEPKSPRPTSFIPSPISPDSATGSLPSVSKPTTGGWAVWSRRPKNPSHAPGIIFASRSRPPPEVLDSALEERTPPPSPVREKADLPSLATVEADSKSAVVTPAITDSDGHDVAESEQPSTPPEIPSSATATETTPSTSTAPGSPFSTTTSISQNARAATPSPKTEPKASESADAGTSAGETPSASTSSTPAPVPPTKAAPKSWASLLQPSGSGSTSKLPRSSVVGFSIPAASLSSPSSSAGSVPDGTGLSVPNKAELVSLLSSGPGNNASGGPTKIRPRGLVNQGNMCFANSVLQVLVYCPPFHRLFTELGKYLPLPPPPPALNGTTESAGAGTPLVNATIRFLKEFSMEELGVEGKGKEKRTEEDGDGDATDWFVPGYVYDAMKEKKRFESMRGGHQEDAEEFFGFYLDTLEEELLGLQTRLSPTSVKVTQRQAVEERLEEEPTQKDEGWMEVGRRNRTVVTRTIKTTESPITRIFGGKFRSTLRAPQQRDSVVVEDWRSIRLDIQRENIHTIKDALSYVSHPQPVQMSAPNRPGVTIEASQQVLIDLLPPILVLHMKRFLYDPAAGGVVKVCKQISFGPEVEIPPELMAATRKNVTPARYKLFGVLYHHGLSASGGHYTIDVLHPNREGGMKPREGWIRIDDEFVSDVRPEDVFNSFDRDDRNAYLLMYRRVGWGAQAVRT</sequence>
<evidence type="ECO:0000256" key="2">
    <source>
        <dbReference type="ARBA" id="ARBA00022670"/>
    </source>
</evidence>
<reference evidence="9 10" key="1">
    <citation type="journal article" date="2019" name="Nat. Ecol. Evol.">
        <title>Megaphylogeny resolves global patterns of mushroom evolution.</title>
        <authorList>
            <person name="Varga T."/>
            <person name="Krizsan K."/>
            <person name="Foldi C."/>
            <person name="Dima B."/>
            <person name="Sanchez-Garcia M."/>
            <person name="Sanchez-Ramirez S."/>
            <person name="Szollosi G.J."/>
            <person name="Szarkandi J.G."/>
            <person name="Papp V."/>
            <person name="Albert L."/>
            <person name="Andreopoulos W."/>
            <person name="Angelini C."/>
            <person name="Antonin V."/>
            <person name="Barry K.W."/>
            <person name="Bougher N.L."/>
            <person name="Buchanan P."/>
            <person name="Buyck B."/>
            <person name="Bense V."/>
            <person name="Catcheside P."/>
            <person name="Chovatia M."/>
            <person name="Cooper J."/>
            <person name="Damon W."/>
            <person name="Desjardin D."/>
            <person name="Finy P."/>
            <person name="Geml J."/>
            <person name="Haridas S."/>
            <person name="Hughes K."/>
            <person name="Justo A."/>
            <person name="Karasinski D."/>
            <person name="Kautmanova I."/>
            <person name="Kiss B."/>
            <person name="Kocsube S."/>
            <person name="Kotiranta H."/>
            <person name="LaButti K.M."/>
            <person name="Lechner B.E."/>
            <person name="Liimatainen K."/>
            <person name="Lipzen A."/>
            <person name="Lukacs Z."/>
            <person name="Mihaltcheva S."/>
            <person name="Morgado L.N."/>
            <person name="Niskanen T."/>
            <person name="Noordeloos M.E."/>
            <person name="Ohm R.A."/>
            <person name="Ortiz-Santana B."/>
            <person name="Ovrebo C."/>
            <person name="Racz N."/>
            <person name="Riley R."/>
            <person name="Savchenko A."/>
            <person name="Shiryaev A."/>
            <person name="Soop K."/>
            <person name="Spirin V."/>
            <person name="Szebenyi C."/>
            <person name="Tomsovsky M."/>
            <person name="Tulloss R.E."/>
            <person name="Uehling J."/>
            <person name="Grigoriev I.V."/>
            <person name="Vagvolgyi C."/>
            <person name="Papp T."/>
            <person name="Martin F.M."/>
            <person name="Miettinen O."/>
            <person name="Hibbett D.S."/>
            <person name="Nagy L.G."/>
        </authorList>
    </citation>
    <scope>NUCLEOTIDE SEQUENCE [LARGE SCALE GENOMIC DNA]</scope>
    <source>
        <strain evidence="9 10">OMC1185</strain>
    </source>
</reference>
<evidence type="ECO:0000256" key="3">
    <source>
        <dbReference type="ARBA" id="ARBA00022786"/>
    </source>
</evidence>
<dbReference type="OrthoDB" id="429671at2759"/>
<feature type="compositionally biased region" description="Low complexity" evidence="7">
    <location>
        <begin position="457"/>
        <end position="472"/>
    </location>
</feature>
<feature type="domain" description="USP" evidence="8">
    <location>
        <begin position="507"/>
        <end position="902"/>
    </location>
</feature>
<feature type="compositionally biased region" description="Polar residues" evidence="7">
    <location>
        <begin position="245"/>
        <end position="260"/>
    </location>
</feature>
<dbReference type="InterPro" id="IPR001394">
    <property type="entry name" value="Peptidase_C19_UCH"/>
</dbReference>
<dbReference type="STRING" id="5364.A0A5C3MN16"/>
<feature type="compositionally biased region" description="Basic and acidic residues" evidence="7">
    <location>
        <begin position="297"/>
        <end position="312"/>
    </location>
</feature>
<dbReference type="Proteomes" id="UP000305948">
    <property type="component" value="Unassembled WGS sequence"/>
</dbReference>
<feature type="compositionally biased region" description="Pro residues" evidence="7">
    <location>
        <begin position="121"/>
        <end position="132"/>
    </location>
</feature>
<dbReference type="AlphaFoldDB" id="A0A5C3MN16"/>
<feature type="compositionally biased region" description="Low complexity" evidence="7">
    <location>
        <begin position="150"/>
        <end position="161"/>
    </location>
</feature>
<dbReference type="InterPro" id="IPR050164">
    <property type="entry name" value="Peptidase_C19"/>
</dbReference>
<evidence type="ECO:0000256" key="1">
    <source>
        <dbReference type="ARBA" id="ARBA00000707"/>
    </source>
</evidence>
<feature type="compositionally biased region" description="Gly residues" evidence="7">
    <location>
        <begin position="62"/>
        <end position="74"/>
    </location>
</feature>
<dbReference type="GO" id="GO:0005829">
    <property type="term" value="C:cytosol"/>
    <property type="evidence" value="ECO:0007669"/>
    <property type="project" value="TreeGrafter"/>
</dbReference>
<dbReference type="PANTHER" id="PTHR24006">
    <property type="entry name" value="UBIQUITIN CARBOXYL-TERMINAL HYDROLASE"/>
    <property type="match status" value="1"/>
</dbReference>
<evidence type="ECO:0000313" key="9">
    <source>
        <dbReference type="EMBL" id="TFK46674.1"/>
    </source>
</evidence>
<evidence type="ECO:0000256" key="5">
    <source>
        <dbReference type="ARBA" id="ARBA00022807"/>
    </source>
</evidence>
<protein>
    <recommendedName>
        <fullName evidence="6">Ubiquitin carboxyl-terminal hydrolase</fullName>
        <ecNumber evidence="6">3.4.19.12</ecNumber>
    </recommendedName>
</protein>
<feature type="compositionally biased region" description="Polar residues" evidence="7">
    <location>
        <begin position="433"/>
        <end position="447"/>
    </location>
</feature>
<dbReference type="GO" id="GO:0006508">
    <property type="term" value="P:proteolysis"/>
    <property type="evidence" value="ECO:0007669"/>
    <property type="project" value="UniProtKB-KW"/>
</dbReference>
<dbReference type="GO" id="GO:0004843">
    <property type="term" value="F:cysteine-type deubiquitinase activity"/>
    <property type="evidence" value="ECO:0007669"/>
    <property type="project" value="UniProtKB-UniRule"/>
</dbReference>
<feature type="region of interest" description="Disordered" evidence="7">
    <location>
        <begin position="206"/>
        <end position="448"/>
    </location>
</feature>
<evidence type="ECO:0000313" key="10">
    <source>
        <dbReference type="Proteomes" id="UP000305948"/>
    </source>
</evidence>
<feature type="compositionally biased region" description="Low complexity" evidence="7">
    <location>
        <begin position="402"/>
        <end position="418"/>
    </location>
</feature>
<dbReference type="EMBL" id="ML213528">
    <property type="protein sequence ID" value="TFK46674.1"/>
    <property type="molecule type" value="Genomic_DNA"/>
</dbReference>
<dbReference type="GO" id="GO:0005634">
    <property type="term" value="C:nucleus"/>
    <property type="evidence" value="ECO:0007669"/>
    <property type="project" value="TreeGrafter"/>
</dbReference>
<keyword evidence="3 6" id="KW-0833">Ubl conjugation pathway</keyword>
<feature type="region of interest" description="Disordered" evidence="7">
    <location>
        <begin position="38"/>
        <end position="191"/>
    </location>
</feature>
<accession>A0A5C3MN16</accession>
<dbReference type="CDD" id="cd02257">
    <property type="entry name" value="Peptidase_C19"/>
    <property type="match status" value="1"/>
</dbReference>
<dbReference type="PROSITE" id="PS00973">
    <property type="entry name" value="USP_2"/>
    <property type="match status" value="1"/>
</dbReference>
<dbReference type="InterPro" id="IPR028889">
    <property type="entry name" value="USP"/>
</dbReference>
<dbReference type="InterPro" id="IPR018200">
    <property type="entry name" value="USP_CS"/>
</dbReference>
<gene>
    <name evidence="9" type="ORF">OE88DRAFT_1667309</name>
</gene>
<dbReference type="InterPro" id="IPR038765">
    <property type="entry name" value="Papain-like_cys_pep_sf"/>
</dbReference>
<feature type="compositionally biased region" description="Low complexity" evidence="7">
    <location>
        <begin position="353"/>
        <end position="378"/>
    </location>
</feature>
<dbReference type="GO" id="GO:0016579">
    <property type="term" value="P:protein deubiquitination"/>
    <property type="evidence" value="ECO:0007669"/>
    <property type="project" value="InterPro"/>
</dbReference>
<proteinExistence type="inferred from homology"/>